<keyword evidence="7" id="KW-1185">Reference proteome</keyword>
<dbReference type="PANTHER" id="PTHR23501:SF199">
    <property type="entry name" value="MFS EFFLUX TRANSPORTER INPD-RELATED"/>
    <property type="match status" value="1"/>
</dbReference>
<evidence type="ECO:0000256" key="5">
    <source>
        <dbReference type="SAM" id="Phobius"/>
    </source>
</evidence>
<dbReference type="EMBL" id="AZNF01000002">
    <property type="protein sequence ID" value="KID69517.1"/>
    <property type="molecule type" value="Genomic_DNA"/>
</dbReference>
<keyword evidence="4 5" id="KW-0472">Membrane</keyword>
<evidence type="ECO:0000313" key="7">
    <source>
        <dbReference type="Proteomes" id="UP000031186"/>
    </source>
</evidence>
<keyword evidence="3 5" id="KW-1133">Transmembrane helix</keyword>
<evidence type="ECO:0000256" key="3">
    <source>
        <dbReference type="ARBA" id="ARBA00022989"/>
    </source>
</evidence>
<dbReference type="HOGENOM" id="CLU_129425_0_0_1"/>
<feature type="transmembrane region" description="Helical" evidence="5">
    <location>
        <begin position="98"/>
        <end position="120"/>
    </location>
</feature>
<comment type="subcellular location">
    <subcellularLocation>
        <location evidence="1">Membrane</location>
        <topology evidence="1">Multi-pass membrane protein</topology>
    </subcellularLocation>
</comment>
<evidence type="ECO:0008006" key="8">
    <source>
        <dbReference type="Google" id="ProtNLM"/>
    </source>
</evidence>
<reference evidence="6 7" key="1">
    <citation type="journal article" date="2014" name="Proc. Natl. Acad. Sci. U.S.A.">
        <title>Trajectory and genomic determinants of fungal-pathogen speciation and host adaptation.</title>
        <authorList>
            <person name="Hu X."/>
            <person name="Xiao G."/>
            <person name="Zheng P."/>
            <person name="Shang Y."/>
            <person name="Su Y."/>
            <person name="Zhang X."/>
            <person name="Liu X."/>
            <person name="Zhan S."/>
            <person name="St Leger R.J."/>
            <person name="Wang C."/>
        </authorList>
    </citation>
    <scope>NUCLEOTIDE SEQUENCE [LARGE SCALE GENOMIC DNA]</scope>
    <source>
        <strain evidence="6 7">ARSEF 549</strain>
    </source>
</reference>
<evidence type="ECO:0000256" key="4">
    <source>
        <dbReference type="ARBA" id="ARBA00023136"/>
    </source>
</evidence>
<dbReference type="AlphaFoldDB" id="A0A0B4FP22"/>
<protein>
    <recommendedName>
        <fullName evidence="8">Major facilitator superfamily domain, general substrate transporter</fullName>
    </recommendedName>
</protein>
<gene>
    <name evidence="6" type="ORF">MAN_02031</name>
</gene>
<comment type="caution">
    <text evidence="6">The sequence shown here is derived from an EMBL/GenBank/DDBJ whole genome shotgun (WGS) entry which is preliminary data.</text>
</comment>
<feature type="non-terminal residue" evidence="6">
    <location>
        <position position="1"/>
    </location>
</feature>
<evidence type="ECO:0000256" key="1">
    <source>
        <dbReference type="ARBA" id="ARBA00004141"/>
    </source>
</evidence>
<dbReference type="PANTHER" id="PTHR23501">
    <property type="entry name" value="MAJOR FACILITATOR SUPERFAMILY"/>
    <property type="match status" value="1"/>
</dbReference>
<dbReference type="GO" id="GO:0005886">
    <property type="term" value="C:plasma membrane"/>
    <property type="evidence" value="ECO:0007669"/>
    <property type="project" value="TreeGrafter"/>
</dbReference>
<feature type="transmembrane region" description="Helical" evidence="5">
    <location>
        <begin position="126"/>
        <end position="147"/>
    </location>
</feature>
<feature type="transmembrane region" description="Helical" evidence="5">
    <location>
        <begin position="54"/>
        <end position="77"/>
    </location>
</feature>
<evidence type="ECO:0000313" key="6">
    <source>
        <dbReference type="EMBL" id="KID69517.1"/>
    </source>
</evidence>
<name>A0A0B4FP22_METAF</name>
<keyword evidence="2 5" id="KW-0812">Transmembrane</keyword>
<dbReference type="VEuPathDB" id="FungiDB:MAN_02031"/>
<dbReference type="GO" id="GO:0022857">
    <property type="term" value="F:transmembrane transporter activity"/>
    <property type="evidence" value="ECO:0007669"/>
    <property type="project" value="TreeGrafter"/>
</dbReference>
<evidence type="ECO:0000256" key="2">
    <source>
        <dbReference type="ARBA" id="ARBA00022692"/>
    </source>
</evidence>
<accession>A0A0B4FP22</accession>
<dbReference type="Proteomes" id="UP000031186">
    <property type="component" value="Unassembled WGS sequence"/>
</dbReference>
<sequence>MFILGRAVAGPGSAGLQNGAFTIIRHNFDLPDFAFFAPSAITALLALEYCGSTYPWSSATVIALLVGGVATLGVFVCREKRAGGNAMMPLIIIQHTGHYLPFAAASAVIVTIGSGLLATLDPFTLTAQWVGCEVFVGAGPGMGMHIAVLAIQANTPARLVGMATATMVFCQTFSGAIN</sequence>
<proteinExistence type="predicted"/>
<organism evidence="6 7">
    <name type="scientific">Metarhizium anisopliae (strain ARSEF 549)</name>
    <dbReference type="NCBI Taxonomy" id="3151832"/>
    <lineage>
        <taxon>Eukaryota</taxon>
        <taxon>Fungi</taxon>
        <taxon>Dikarya</taxon>
        <taxon>Ascomycota</taxon>
        <taxon>Pezizomycotina</taxon>
        <taxon>Sordariomycetes</taxon>
        <taxon>Hypocreomycetidae</taxon>
        <taxon>Hypocreales</taxon>
        <taxon>Clavicipitaceae</taxon>
        <taxon>Metarhizium</taxon>
    </lineage>
</organism>